<keyword evidence="3" id="KW-1185">Reference proteome</keyword>
<evidence type="ECO:0000256" key="1">
    <source>
        <dbReference type="SAM" id="SignalP"/>
    </source>
</evidence>
<comment type="caution">
    <text evidence="2">The sequence shown here is derived from an EMBL/GenBank/DDBJ whole genome shotgun (WGS) entry which is preliminary data.</text>
</comment>
<gene>
    <name evidence="2" type="ORF">E5222_09350</name>
</gene>
<dbReference type="EMBL" id="SSHH01000002">
    <property type="protein sequence ID" value="TIX50469.1"/>
    <property type="molecule type" value="Genomic_DNA"/>
</dbReference>
<keyword evidence="1" id="KW-0732">Signal</keyword>
<organism evidence="2 3">
    <name type="scientific">Alteraurantiacibacter aquimixticola</name>
    <dbReference type="NCBI Taxonomy" id="2489173"/>
    <lineage>
        <taxon>Bacteria</taxon>
        <taxon>Pseudomonadati</taxon>
        <taxon>Pseudomonadota</taxon>
        <taxon>Alphaproteobacteria</taxon>
        <taxon>Sphingomonadales</taxon>
        <taxon>Erythrobacteraceae</taxon>
        <taxon>Alteraurantiacibacter</taxon>
    </lineage>
</organism>
<evidence type="ECO:0000313" key="3">
    <source>
        <dbReference type="Proteomes" id="UP000309389"/>
    </source>
</evidence>
<dbReference type="Proteomes" id="UP000309389">
    <property type="component" value="Unassembled WGS sequence"/>
</dbReference>
<feature type="chain" id="PRO_5020504468" description="TIGR02301 family protein" evidence="1">
    <location>
        <begin position="23"/>
        <end position="135"/>
    </location>
</feature>
<evidence type="ECO:0000313" key="2">
    <source>
        <dbReference type="EMBL" id="TIX50469.1"/>
    </source>
</evidence>
<evidence type="ECO:0008006" key="4">
    <source>
        <dbReference type="Google" id="ProtNLM"/>
    </source>
</evidence>
<reference evidence="2 3" key="1">
    <citation type="submission" date="2019-04" db="EMBL/GenBank/DDBJ databases">
        <title>Altererythrobacter aquimixticola sp. nov., isolated from sediment of junction between the ocean and a freshwater spring.</title>
        <authorList>
            <person name="Yoon J.-H."/>
        </authorList>
    </citation>
    <scope>NUCLEOTIDE SEQUENCE [LARGE SCALE GENOMIC DNA]</scope>
    <source>
        <strain evidence="2 3">SSKS-13</strain>
    </source>
</reference>
<proteinExistence type="predicted"/>
<protein>
    <recommendedName>
        <fullName evidence="4">TIGR02301 family protein</fullName>
    </recommendedName>
</protein>
<accession>A0A4T3F0B3</accession>
<feature type="signal peptide" evidence="1">
    <location>
        <begin position="1"/>
        <end position="22"/>
    </location>
</feature>
<dbReference type="OrthoDB" id="9891752at2"/>
<sequence>MKTVLIGSTAILAAAIALPAQGQDSVLSDSRVELYAEMLAMSTACREVSGISIREDDLFSWMTAELAQGPEADLDRVLALRDSKLDDMQARTAQVNAIPRGNRRADAVNDHYAQALSRCLRMSEHSVAGEYFRRR</sequence>
<dbReference type="AlphaFoldDB" id="A0A4T3F0B3"/>
<name>A0A4T3F0B3_9SPHN</name>
<dbReference type="RefSeq" id="WP_136693490.1">
    <property type="nucleotide sequence ID" value="NZ_SSHH01000002.1"/>
</dbReference>